<gene>
    <name evidence="1" type="ORF">V5O48_010191</name>
</gene>
<evidence type="ECO:0008006" key="3">
    <source>
        <dbReference type="Google" id="ProtNLM"/>
    </source>
</evidence>
<dbReference type="CDD" id="cd09917">
    <property type="entry name" value="F-box_SF"/>
    <property type="match status" value="1"/>
</dbReference>
<reference evidence="1 2" key="1">
    <citation type="submission" date="2024-02" db="EMBL/GenBank/DDBJ databases">
        <title>A draft genome for the cacao thread blight pathogen Marasmius crinis-equi.</title>
        <authorList>
            <person name="Cohen S.P."/>
            <person name="Baruah I.K."/>
            <person name="Amoako-Attah I."/>
            <person name="Bukari Y."/>
            <person name="Meinhardt L.W."/>
            <person name="Bailey B.A."/>
        </authorList>
    </citation>
    <scope>NUCLEOTIDE SEQUENCE [LARGE SCALE GENOMIC DNA]</scope>
    <source>
        <strain evidence="1 2">GH-76</strain>
    </source>
</reference>
<comment type="caution">
    <text evidence="1">The sequence shown here is derived from an EMBL/GenBank/DDBJ whole genome shotgun (WGS) entry which is preliminary data.</text>
</comment>
<evidence type="ECO:0000313" key="1">
    <source>
        <dbReference type="EMBL" id="KAL0571762.1"/>
    </source>
</evidence>
<accession>A0ABR3F914</accession>
<name>A0ABR3F914_9AGAR</name>
<sequence length="154" mass="17365">MDADDVAFSSLPLPLAKQMNQMLIGDTVSPRDKHAFLWYTEKELREVRVEIDKEATDTFVLADQHSSLRPLPTHQLPPENLTKILAMACVGVRITPRDIPDVLSISQVCCRWRETILSTPFSSSDFGVFGYDPEGDEEDHAVLARTVRLLPERS</sequence>
<organism evidence="1 2">
    <name type="scientific">Marasmius crinis-equi</name>
    <dbReference type="NCBI Taxonomy" id="585013"/>
    <lineage>
        <taxon>Eukaryota</taxon>
        <taxon>Fungi</taxon>
        <taxon>Dikarya</taxon>
        <taxon>Basidiomycota</taxon>
        <taxon>Agaricomycotina</taxon>
        <taxon>Agaricomycetes</taxon>
        <taxon>Agaricomycetidae</taxon>
        <taxon>Agaricales</taxon>
        <taxon>Marasmiineae</taxon>
        <taxon>Marasmiaceae</taxon>
        <taxon>Marasmius</taxon>
    </lineage>
</organism>
<dbReference type="Proteomes" id="UP001465976">
    <property type="component" value="Unassembled WGS sequence"/>
</dbReference>
<protein>
    <recommendedName>
        <fullName evidence="3">F-box domain-containing protein</fullName>
    </recommendedName>
</protein>
<keyword evidence="2" id="KW-1185">Reference proteome</keyword>
<dbReference type="Gene3D" id="1.20.1280.50">
    <property type="match status" value="1"/>
</dbReference>
<proteinExistence type="predicted"/>
<dbReference type="EMBL" id="JBAHYK010000719">
    <property type="protein sequence ID" value="KAL0571762.1"/>
    <property type="molecule type" value="Genomic_DNA"/>
</dbReference>
<evidence type="ECO:0000313" key="2">
    <source>
        <dbReference type="Proteomes" id="UP001465976"/>
    </source>
</evidence>